<dbReference type="InterPro" id="IPR027417">
    <property type="entry name" value="P-loop_NTPase"/>
</dbReference>
<dbReference type="InterPro" id="IPR050352">
    <property type="entry name" value="ABCG_transporters"/>
</dbReference>
<dbReference type="Pfam" id="PF19055">
    <property type="entry name" value="ABC2_membrane_7"/>
    <property type="match status" value="1"/>
</dbReference>
<name>G0UWU4_TRYCI</name>
<evidence type="ECO:0000256" key="2">
    <source>
        <dbReference type="ARBA" id="ARBA00022448"/>
    </source>
</evidence>
<evidence type="ECO:0000256" key="8">
    <source>
        <dbReference type="SAM" id="MobiDB-lite"/>
    </source>
</evidence>
<dbReference type="GO" id="GO:0016887">
    <property type="term" value="F:ATP hydrolysis activity"/>
    <property type="evidence" value="ECO:0007669"/>
    <property type="project" value="InterPro"/>
</dbReference>
<dbReference type="SMART" id="SM00382">
    <property type="entry name" value="AAA"/>
    <property type="match status" value="1"/>
</dbReference>
<keyword evidence="7 9" id="KW-0472">Membrane</keyword>
<evidence type="ECO:0000256" key="3">
    <source>
        <dbReference type="ARBA" id="ARBA00022692"/>
    </source>
</evidence>
<dbReference type="PANTHER" id="PTHR48041:SF139">
    <property type="entry name" value="PROTEIN SCARLET"/>
    <property type="match status" value="1"/>
</dbReference>
<dbReference type="GO" id="GO:0140359">
    <property type="term" value="F:ABC-type transporter activity"/>
    <property type="evidence" value="ECO:0007669"/>
    <property type="project" value="InterPro"/>
</dbReference>
<reference evidence="11" key="1">
    <citation type="journal article" date="2012" name="Proc. Natl. Acad. Sci. U.S.A.">
        <title>Antigenic diversity is generated by distinct evolutionary mechanisms in African trypanosome species.</title>
        <authorList>
            <person name="Jackson A.P."/>
            <person name="Berry A."/>
            <person name="Aslett M."/>
            <person name="Allison H.C."/>
            <person name="Burton P."/>
            <person name="Vavrova-Anderson J."/>
            <person name="Brown R."/>
            <person name="Browne H."/>
            <person name="Corton N."/>
            <person name="Hauser H."/>
            <person name="Gamble J."/>
            <person name="Gilderthorp R."/>
            <person name="Marcello L."/>
            <person name="McQuillan J."/>
            <person name="Otto T.D."/>
            <person name="Quail M.A."/>
            <person name="Sanders M.J."/>
            <person name="van Tonder A."/>
            <person name="Ginger M.L."/>
            <person name="Field M.C."/>
            <person name="Barry J.D."/>
            <person name="Hertz-Fowler C."/>
            <person name="Berriman M."/>
        </authorList>
    </citation>
    <scope>NUCLEOTIDE SEQUENCE</scope>
    <source>
        <strain evidence="11">IL3000</strain>
    </source>
</reference>
<keyword evidence="5" id="KW-0067">ATP-binding</keyword>
<dbReference type="VEuPathDB" id="TriTrypDB:TcIL3000_10_6340"/>
<dbReference type="InterPro" id="IPR043926">
    <property type="entry name" value="ABCG_dom"/>
</dbReference>
<proteinExistence type="predicted"/>
<keyword evidence="6 9" id="KW-1133">Transmembrane helix</keyword>
<dbReference type="PROSITE" id="PS50893">
    <property type="entry name" value="ABC_TRANSPORTER_2"/>
    <property type="match status" value="1"/>
</dbReference>
<dbReference type="CDD" id="cd03213">
    <property type="entry name" value="ABCG_EPDR"/>
    <property type="match status" value="1"/>
</dbReference>
<evidence type="ECO:0000256" key="9">
    <source>
        <dbReference type="SAM" id="Phobius"/>
    </source>
</evidence>
<dbReference type="SUPFAM" id="SSF52540">
    <property type="entry name" value="P-loop containing nucleoside triphosphate hydrolases"/>
    <property type="match status" value="1"/>
</dbReference>
<evidence type="ECO:0000259" key="10">
    <source>
        <dbReference type="PROSITE" id="PS50893"/>
    </source>
</evidence>
<feature type="transmembrane region" description="Helical" evidence="9">
    <location>
        <begin position="469"/>
        <end position="493"/>
    </location>
</feature>
<protein>
    <submittedName>
        <fullName evidence="11">Uncharacterized protein TCIL3000_10_6340</fullName>
    </submittedName>
</protein>
<dbReference type="Pfam" id="PF00005">
    <property type="entry name" value="ABC_tran"/>
    <property type="match status" value="1"/>
</dbReference>
<feature type="compositionally biased region" description="Basic and acidic residues" evidence="8">
    <location>
        <begin position="16"/>
        <end position="30"/>
    </location>
</feature>
<feature type="domain" description="ABC transporter" evidence="10">
    <location>
        <begin position="54"/>
        <end position="298"/>
    </location>
</feature>
<keyword evidence="3 9" id="KW-0812">Transmembrane</keyword>
<feature type="region of interest" description="Disordered" evidence="8">
    <location>
        <begin position="16"/>
        <end position="40"/>
    </location>
</feature>
<accession>G0UWU4</accession>
<keyword evidence="2" id="KW-0813">Transport</keyword>
<feature type="transmembrane region" description="Helical" evidence="9">
    <location>
        <begin position="629"/>
        <end position="650"/>
    </location>
</feature>
<dbReference type="AlphaFoldDB" id="G0UWU4"/>
<evidence type="ECO:0000256" key="6">
    <source>
        <dbReference type="ARBA" id="ARBA00022989"/>
    </source>
</evidence>
<evidence type="ECO:0000256" key="5">
    <source>
        <dbReference type="ARBA" id="ARBA00022840"/>
    </source>
</evidence>
<feature type="transmembrane region" description="Helical" evidence="9">
    <location>
        <begin position="404"/>
        <end position="424"/>
    </location>
</feature>
<dbReference type="InterPro" id="IPR003439">
    <property type="entry name" value="ABC_transporter-like_ATP-bd"/>
</dbReference>
<feature type="transmembrane region" description="Helical" evidence="9">
    <location>
        <begin position="513"/>
        <end position="534"/>
    </location>
</feature>
<sequence>MELALSKMSVNGYGREVLDSSRGADGEGEKAPLFFSGSHSEDSEQQKLAHKTVLTFKNITYSVEDGSGETKQILRGISGYVRAGELLAILGPSGAGKSTLLDIMARNQRGATVGGEVLLQGRFVTLGAFRRIIGYVQQEDLLWPYLTVNESVSYAAYLRNPECLSRRSLKARVERVIRLLDIHTVRDSTIGSELVRGISGGEKKRCSIATELVSRPSLLFLDEPTTGLDTFTALHILAVLREVAAEGVAVVFSIHQPRRSIFQMFDKLLLLNSHGEQAYFGPASGAVPFLASIGITPSQPDNPADILLDAVSDSPCQGLSINAGVQGCTSATLHGGCVVASAFRSSLLVAVENEIAAINRICGELCADLPQMDESPYFCSLTTQIRVVAWRAVLNKIRDPVSTLAHPLASIFFGLVVGSVYFNVGNDQLSIRNRMGALFFVTMNTSFSCLCILNMLIGERAVFTREHRAGFYCVFAYFVGKIIQDVPITLIMNFVFDTIVYVSVGLHPDIERYLLFCALCTLVLLNSYFLCLFVSCVSKNIHVANVLAPMWFVLYLLPSGGILMSVENLPFFWSWLKYVSFVRYGLSGLVVNEFDGLQFVCQPKLPFCFKDGATYARSQGYFPERFDTYVSACAVSVVVYMILSFLALLLRSWYI</sequence>
<evidence type="ECO:0000256" key="4">
    <source>
        <dbReference type="ARBA" id="ARBA00022741"/>
    </source>
</evidence>
<comment type="subcellular location">
    <subcellularLocation>
        <location evidence="1">Membrane</location>
        <topology evidence="1">Multi-pass membrane protein</topology>
    </subcellularLocation>
</comment>
<organism evidence="11">
    <name type="scientific">Trypanosoma congolense (strain IL3000)</name>
    <dbReference type="NCBI Taxonomy" id="1068625"/>
    <lineage>
        <taxon>Eukaryota</taxon>
        <taxon>Discoba</taxon>
        <taxon>Euglenozoa</taxon>
        <taxon>Kinetoplastea</taxon>
        <taxon>Metakinetoplastina</taxon>
        <taxon>Trypanosomatida</taxon>
        <taxon>Trypanosomatidae</taxon>
        <taxon>Trypanosoma</taxon>
        <taxon>Nannomonas</taxon>
    </lineage>
</organism>
<evidence type="ECO:0000256" key="1">
    <source>
        <dbReference type="ARBA" id="ARBA00004141"/>
    </source>
</evidence>
<dbReference type="PANTHER" id="PTHR48041">
    <property type="entry name" value="ABC TRANSPORTER G FAMILY MEMBER 28"/>
    <property type="match status" value="1"/>
</dbReference>
<dbReference type="GO" id="GO:0016020">
    <property type="term" value="C:membrane"/>
    <property type="evidence" value="ECO:0007669"/>
    <property type="project" value="UniProtKB-SubCell"/>
</dbReference>
<feature type="transmembrane region" description="Helical" evidence="9">
    <location>
        <begin position="436"/>
        <end position="457"/>
    </location>
</feature>
<dbReference type="GO" id="GO:0005524">
    <property type="term" value="F:ATP binding"/>
    <property type="evidence" value="ECO:0007669"/>
    <property type="project" value="UniProtKB-KW"/>
</dbReference>
<dbReference type="InterPro" id="IPR013525">
    <property type="entry name" value="ABC2_TM"/>
</dbReference>
<gene>
    <name evidence="11" type="ORF">TCIL3000_10_6340</name>
</gene>
<dbReference type="Pfam" id="PF01061">
    <property type="entry name" value="ABC2_membrane"/>
    <property type="match status" value="1"/>
</dbReference>
<dbReference type="InterPro" id="IPR003593">
    <property type="entry name" value="AAA+_ATPase"/>
</dbReference>
<dbReference type="Gene3D" id="3.40.50.300">
    <property type="entry name" value="P-loop containing nucleotide triphosphate hydrolases"/>
    <property type="match status" value="1"/>
</dbReference>
<feature type="transmembrane region" description="Helical" evidence="9">
    <location>
        <begin position="546"/>
        <end position="566"/>
    </location>
</feature>
<dbReference type="EMBL" id="HE575323">
    <property type="protein sequence ID" value="CCC93861.1"/>
    <property type="molecule type" value="Genomic_DNA"/>
</dbReference>
<evidence type="ECO:0000313" key="11">
    <source>
        <dbReference type="EMBL" id="CCC93861.1"/>
    </source>
</evidence>
<evidence type="ECO:0000256" key="7">
    <source>
        <dbReference type="ARBA" id="ARBA00023136"/>
    </source>
</evidence>
<keyword evidence="4" id="KW-0547">Nucleotide-binding</keyword>